<dbReference type="Gene3D" id="2.60.120.200">
    <property type="match status" value="2"/>
</dbReference>
<proteinExistence type="predicted"/>
<keyword evidence="1 2" id="KW-0430">Lectin</keyword>
<feature type="domain" description="Galectin" evidence="3">
    <location>
        <begin position="22"/>
        <end position="153"/>
    </location>
</feature>
<sequence length="291" mass="32319">MNGPFIRKDVVHPDDKKAPLPFSYKMEGELQAGSVFHIHGKVGNPAMRIEFDFLEGFTGTSAGQTIFRVSLLFNEATMVLNSRISGTWGTEEKQPHSFKPGMPFDVKIRVTADFMEVYLANSSMHQYKHRLPFTQIHFVECMGEGTLNGFHYAPACGVDALPHTRNFPSGCLQYNQHVIIYGIATGDSWTVELTGSGGNALFQLVAKYKEKAVVRNANIGGNWGTEERVGQFPFQRDRGFDLSIANLPSGLQILCNNARFSLFAHRTPAPISDYTGLKIEGEARIIMVRVA</sequence>
<keyword evidence="5" id="KW-1185">Reference proteome</keyword>
<evidence type="ECO:0000313" key="4">
    <source>
        <dbReference type="EMBL" id="KAK5971869.1"/>
    </source>
</evidence>
<accession>A0AAN8J0E2</accession>
<name>A0AAN8J0E2_TRICO</name>
<organism evidence="4 5">
    <name type="scientific">Trichostrongylus colubriformis</name>
    <name type="common">Black scour worm</name>
    <dbReference type="NCBI Taxonomy" id="6319"/>
    <lineage>
        <taxon>Eukaryota</taxon>
        <taxon>Metazoa</taxon>
        <taxon>Ecdysozoa</taxon>
        <taxon>Nematoda</taxon>
        <taxon>Chromadorea</taxon>
        <taxon>Rhabditida</taxon>
        <taxon>Rhabditina</taxon>
        <taxon>Rhabditomorpha</taxon>
        <taxon>Strongyloidea</taxon>
        <taxon>Trichostrongylidae</taxon>
        <taxon>Trichostrongylus</taxon>
    </lineage>
</organism>
<reference evidence="4 5" key="1">
    <citation type="submission" date="2019-10" db="EMBL/GenBank/DDBJ databases">
        <title>Assembly and Annotation for the nematode Trichostrongylus colubriformis.</title>
        <authorList>
            <person name="Martin J."/>
        </authorList>
    </citation>
    <scope>NUCLEOTIDE SEQUENCE [LARGE SCALE GENOMIC DNA]</scope>
    <source>
        <strain evidence="4">G859</strain>
        <tissue evidence="4">Whole worm</tissue>
    </source>
</reference>
<comment type="caution">
    <text evidence="4">The sequence shown here is derived from an EMBL/GenBank/DDBJ whole genome shotgun (WGS) entry which is preliminary data.</text>
</comment>
<feature type="domain" description="Galectin" evidence="3">
    <location>
        <begin position="164"/>
        <end position="291"/>
    </location>
</feature>
<dbReference type="SUPFAM" id="SSF49899">
    <property type="entry name" value="Concanavalin A-like lectins/glucanases"/>
    <property type="match status" value="2"/>
</dbReference>
<dbReference type="GO" id="GO:0030246">
    <property type="term" value="F:carbohydrate binding"/>
    <property type="evidence" value="ECO:0007669"/>
    <property type="project" value="UniProtKB-UniRule"/>
</dbReference>
<dbReference type="SMART" id="SM00908">
    <property type="entry name" value="Gal-bind_lectin"/>
    <property type="match status" value="2"/>
</dbReference>
<dbReference type="AlphaFoldDB" id="A0AAN8J0E2"/>
<dbReference type="CDD" id="cd00070">
    <property type="entry name" value="GLECT"/>
    <property type="match status" value="2"/>
</dbReference>
<dbReference type="Pfam" id="PF00337">
    <property type="entry name" value="Gal-bind_lectin"/>
    <property type="match status" value="2"/>
</dbReference>
<dbReference type="Proteomes" id="UP001331761">
    <property type="component" value="Unassembled WGS sequence"/>
</dbReference>
<evidence type="ECO:0000313" key="5">
    <source>
        <dbReference type="Proteomes" id="UP001331761"/>
    </source>
</evidence>
<dbReference type="EMBL" id="WIXE01017287">
    <property type="protein sequence ID" value="KAK5971869.1"/>
    <property type="molecule type" value="Genomic_DNA"/>
</dbReference>
<dbReference type="GO" id="GO:0016936">
    <property type="term" value="F:galactoside binding"/>
    <property type="evidence" value="ECO:0007669"/>
    <property type="project" value="TreeGrafter"/>
</dbReference>
<protein>
    <recommendedName>
        <fullName evidence="2">Galectin</fullName>
    </recommendedName>
</protein>
<evidence type="ECO:0000256" key="1">
    <source>
        <dbReference type="ARBA" id="ARBA00022734"/>
    </source>
</evidence>
<gene>
    <name evidence="4" type="ORF">GCK32_008590</name>
</gene>
<dbReference type="InterPro" id="IPR044156">
    <property type="entry name" value="Galectin-like"/>
</dbReference>
<dbReference type="PANTHER" id="PTHR11346">
    <property type="entry name" value="GALECTIN"/>
    <property type="match status" value="1"/>
</dbReference>
<evidence type="ECO:0000256" key="2">
    <source>
        <dbReference type="RuleBase" id="RU102079"/>
    </source>
</evidence>
<dbReference type="PANTHER" id="PTHR11346:SF174">
    <property type="entry name" value="GALAPTIN LEC-8-RELATED"/>
    <property type="match status" value="1"/>
</dbReference>
<dbReference type="InterPro" id="IPR001079">
    <property type="entry name" value="Galectin_CRD"/>
</dbReference>
<dbReference type="InterPro" id="IPR013320">
    <property type="entry name" value="ConA-like_dom_sf"/>
</dbReference>
<dbReference type="PROSITE" id="PS51304">
    <property type="entry name" value="GALECTIN"/>
    <property type="match status" value="2"/>
</dbReference>
<dbReference type="SMART" id="SM00276">
    <property type="entry name" value="GLECT"/>
    <property type="match status" value="2"/>
</dbReference>
<evidence type="ECO:0000259" key="3">
    <source>
        <dbReference type="PROSITE" id="PS51304"/>
    </source>
</evidence>